<dbReference type="EMBL" id="BSXT01003445">
    <property type="protein sequence ID" value="GMF54075.1"/>
    <property type="molecule type" value="Genomic_DNA"/>
</dbReference>
<evidence type="ECO:0000313" key="3">
    <source>
        <dbReference type="Proteomes" id="UP001165121"/>
    </source>
</evidence>
<proteinExistence type="predicted"/>
<accession>A0A9W6Y672</accession>
<feature type="region of interest" description="Disordered" evidence="1">
    <location>
        <begin position="264"/>
        <end position="307"/>
    </location>
</feature>
<evidence type="ECO:0000313" key="2">
    <source>
        <dbReference type="EMBL" id="GMF54075.1"/>
    </source>
</evidence>
<dbReference type="OrthoDB" id="146149at2759"/>
<name>A0A9W6Y672_9STRA</name>
<feature type="compositionally biased region" description="Low complexity" evidence="1">
    <location>
        <begin position="172"/>
        <end position="187"/>
    </location>
</feature>
<reference evidence="2" key="1">
    <citation type="submission" date="2023-04" db="EMBL/GenBank/DDBJ databases">
        <title>Phytophthora fragariaefolia NBRC 109709.</title>
        <authorList>
            <person name="Ichikawa N."/>
            <person name="Sato H."/>
            <person name="Tonouchi N."/>
        </authorList>
    </citation>
    <scope>NUCLEOTIDE SEQUENCE</scope>
    <source>
        <strain evidence="2">NBRC 109709</strain>
    </source>
</reference>
<evidence type="ECO:0000256" key="1">
    <source>
        <dbReference type="SAM" id="MobiDB-lite"/>
    </source>
</evidence>
<gene>
    <name evidence="2" type="ORF">Pfra01_002246200</name>
</gene>
<organism evidence="2 3">
    <name type="scientific">Phytophthora fragariaefolia</name>
    <dbReference type="NCBI Taxonomy" id="1490495"/>
    <lineage>
        <taxon>Eukaryota</taxon>
        <taxon>Sar</taxon>
        <taxon>Stramenopiles</taxon>
        <taxon>Oomycota</taxon>
        <taxon>Peronosporomycetes</taxon>
        <taxon>Peronosporales</taxon>
        <taxon>Peronosporaceae</taxon>
        <taxon>Phytophthora</taxon>
    </lineage>
</organism>
<sequence>MDTCTEPVLLDDTSSAIMVPASDTQSYCESALGRDCVVNTVVNSDAELTGQNNESAVTGAAMVAKAYDASSASTLSLSISNFGVGDLAAIDGSTSSATTTSSFTSSSGTSTTVVPTESSSTGSSMASTAESTFASSDASASLSGPTTVSISGSASATEALIGSSGSCALPMSSASTASSGSTVQQSTYSSPSNNSQEDGTPSTSSSSITSSGSMVQQSTYPSPSSTSQETDNSLIADSSIANEGGNWMNANSTASSALGSTATSAAANQPSGSFSDHSTTSVAASQASTTSSSSSATSSGMVQAERNSNNEAAQIVAPPVMPATLARIPLSEFASDILDPRRAFGEVLGSRAVESEHREMCQANMLNDTVKAVLDEENYETNFNNGWDALQVATAPRTFHVFDSSAVGQQLYSPTQRLCSRISLFSSGN</sequence>
<dbReference type="AlphaFoldDB" id="A0A9W6Y672"/>
<feature type="region of interest" description="Disordered" evidence="1">
    <location>
        <begin position="171"/>
        <end position="232"/>
    </location>
</feature>
<comment type="caution">
    <text evidence="2">The sequence shown here is derived from an EMBL/GenBank/DDBJ whole genome shotgun (WGS) entry which is preliminary data.</text>
</comment>
<feature type="compositionally biased region" description="Low complexity" evidence="1">
    <location>
        <begin position="278"/>
        <end position="299"/>
    </location>
</feature>
<dbReference type="Proteomes" id="UP001165121">
    <property type="component" value="Unassembled WGS sequence"/>
</dbReference>
<keyword evidence="3" id="KW-1185">Reference proteome</keyword>
<protein>
    <submittedName>
        <fullName evidence="2">Unnamed protein product</fullName>
    </submittedName>
</protein>
<feature type="region of interest" description="Disordered" evidence="1">
    <location>
        <begin position="96"/>
        <end position="125"/>
    </location>
</feature>
<feature type="compositionally biased region" description="Low complexity" evidence="1">
    <location>
        <begin position="195"/>
        <end position="228"/>
    </location>
</feature>